<proteinExistence type="predicted"/>
<gene>
    <name evidence="3" type="primary">LOC110990764</name>
</gene>
<dbReference type="InterPro" id="IPR036514">
    <property type="entry name" value="SGNH_hydro_sf"/>
</dbReference>
<evidence type="ECO:0000313" key="2">
    <source>
        <dbReference type="Proteomes" id="UP000694845"/>
    </source>
</evidence>
<dbReference type="RefSeq" id="XP_022111559.1">
    <property type="nucleotide sequence ID" value="XM_022255867.1"/>
</dbReference>
<dbReference type="AlphaFoldDB" id="A0A8B8A1K4"/>
<feature type="region of interest" description="Disordered" evidence="1">
    <location>
        <begin position="217"/>
        <end position="256"/>
    </location>
</feature>
<feature type="region of interest" description="Disordered" evidence="1">
    <location>
        <begin position="282"/>
        <end position="348"/>
    </location>
</feature>
<dbReference type="OMA" id="RVSHNIH"/>
<feature type="compositionally biased region" description="Basic residues" evidence="1">
    <location>
        <begin position="233"/>
        <end position="256"/>
    </location>
</feature>
<feature type="region of interest" description="Disordered" evidence="1">
    <location>
        <begin position="118"/>
        <end position="162"/>
    </location>
</feature>
<dbReference type="Gene3D" id="3.40.50.1110">
    <property type="entry name" value="SGNH hydrolase"/>
    <property type="match status" value="1"/>
</dbReference>
<dbReference type="Proteomes" id="UP000694845">
    <property type="component" value="Unplaced"/>
</dbReference>
<dbReference type="GeneID" id="110990764"/>
<dbReference type="SUPFAM" id="SSF52266">
    <property type="entry name" value="SGNH hydrolase"/>
    <property type="match status" value="1"/>
</dbReference>
<name>A0A8B8A1K4_ACAPL</name>
<evidence type="ECO:0000256" key="1">
    <source>
        <dbReference type="SAM" id="MobiDB-lite"/>
    </source>
</evidence>
<keyword evidence="2" id="KW-1185">Reference proteome</keyword>
<feature type="compositionally biased region" description="Low complexity" evidence="1">
    <location>
        <begin position="335"/>
        <end position="345"/>
    </location>
</feature>
<feature type="non-terminal residue" evidence="3">
    <location>
        <position position="1"/>
    </location>
</feature>
<evidence type="ECO:0000313" key="3">
    <source>
        <dbReference type="RefSeq" id="XP_022111559.1"/>
    </source>
</evidence>
<dbReference type="OrthoDB" id="10206983at2759"/>
<sequence>IREIFPTAKLVFSGILPRQDSESLDASRVSHNIHLGNVCGQLGCHFFDSSDKFQDWHFARDGLHLNWDGNSLLGAVVEGHLERYARMLSPISGKSSCNDTRRFVPPELRRLVRRPMRVKKPKSTPAETTKLRPSMLPPPKDIGCASQPRRMKMPSVSSVKKRMRRISINVQGEDFKIHGLAPFKPKSTPADKPDSAMAHIAYSQVHGPTHCSREFGNGVSLPKPNSPYVASRRQAKRRHLVQKRTKKRRRRRKRKLGSQLLEITTCVQYSWQLAAFKQLPLPSEQPAPGTAVQPGWQSTGDAAEEPSPPSQQRQQPAPGTAVQPGWQSTGDAAEEPSPSSQQPAPGTAGTASGIYFCRFCTCKCKPLQG</sequence>
<dbReference type="KEGG" id="aplc:110990764"/>
<reference evidence="3" key="1">
    <citation type="submission" date="2025-08" db="UniProtKB">
        <authorList>
            <consortium name="RefSeq"/>
        </authorList>
    </citation>
    <scope>IDENTIFICATION</scope>
</reference>
<organism evidence="2 3">
    <name type="scientific">Acanthaster planci</name>
    <name type="common">Crown-of-thorns starfish</name>
    <dbReference type="NCBI Taxonomy" id="133434"/>
    <lineage>
        <taxon>Eukaryota</taxon>
        <taxon>Metazoa</taxon>
        <taxon>Echinodermata</taxon>
        <taxon>Eleutherozoa</taxon>
        <taxon>Asterozoa</taxon>
        <taxon>Asteroidea</taxon>
        <taxon>Valvatacea</taxon>
        <taxon>Valvatida</taxon>
        <taxon>Acanthasteridae</taxon>
        <taxon>Acanthaster</taxon>
    </lineage>
</organism>
<accession>A0A8B8A1K4</accession>
<protein>
    <submittedName>
        <fullName evidence="3">Protein piccolo-like</fullName>
    </submittedName>
</protein>